<comment type="caution">
    <text evidence="1">The sequence shown here is derived from an EMBL/GenBank/DDBJ whole genome shotgun (WGS) entry which is preliminary data.</text>
</comment>
<sequence length="283" mass="31099">MQSTPIQHTLVVPCVAACCGTAAARRDGNNLHQPTPDRAWTVSLLLINDVALITEEGGCAAMLYLTLRASIPPHLHWACHHQVATIKSCKVGGCQCGRRRRCPLVPCFLLYRLSAFSCIPSRLRVVAVGLVVHRSLTGDEGNEAPEAAFLGYSLHVCRQKGGETMGRKKMQHDQRSPRALTVFLPCGQPVLPLARCNPHSLLAVRPERKTGGFRKRDRGCKMQQRAQNGLLVGAREENNYVLSDPLSVFCPPPVLPVRRRANALATNVDQDLAQAVDRDNHRT</sequence>
<gene>
    <name evidence="1" type="ORF">N656DRAFT_566177</name>
</gene>
<accession>A0AAN6TH32</accession>
<organism evidence="1 2">
    <name type="scientific">Canariomyces notabilis</name>
    <dbReference type="NCBI Taxonomy" id="2074819"/>
    <lineage>
        <taxon>Eukaryota</taxon>
        <taxon>Fungi</taxon>
        <taxon>Dikarya</taxon>
        <taxon>Ascomycota</taxon>
        <taxon>Pezizomycotina</taxon>
        <taxon>Sordariomycetes</taxon>
        <taxon>Sordariomycetidae</taxon>
        <taxon>Sordariales</taxon>
        <taxon>Chaetomiaceae</taxon>
        <taxon>Canariomyces</taxon>
    </lineage>
</organism>
<reference evidence="1" key="1">
    <citation type="journal article" date="2023" name="Mol. Phylogenet. Evol.">
        <title>Genome-scale phylogeny and comparative genomics of the fungal order Sordariales.</title>
        <authorList>
            <person name="Hensen N."/>
            <person name="Bonometti L."/>
            <person name="Westerberg I."/>
            <person name="Brannstrom I.O."/>
            <person name="Guillou S."/>
            <person name="Cros-Aarteil S."/>
            <person name="Calhoun S."/>
            <person name="Haridas S."/>
            <person name="Kuo A."/>
            <person name="Mondo S."/>
            <person name="Pangilinan J."/>
            <person name="Riley R."/>
            <person name="LaButti K."/>
            <person name="Andreopoulos B."/>
            <person name="Lipzen A."/>
            <person name="Chen C."/>
            <person name="Yan M."/>
            <person name="Daum C."/>
            <person name="Ng V."/>
            <person name="Clum A."/>
            <person name="Steindorff A."/>
            <person name="Ohm R.A."/>
            <person name="Martin F."/>
            <person name="Silar P."/>
            <person name="Natvig D.O."/>
            <person name="Lalanne C."/>
            <person name="Gautier V."/>
            <person name="Ament-Velasquez S.L."/>
            <person name="Kruys A."/>
            <person name="Hutchinson M.I."/>
            <person name="Powell A.J."/>
            <person name="Barry K."/>
            <person name="Miller A.N."/>
            <person name="Grigoriev I.V."/>
            <person name="Debuchy R."/>
            <person name="Gladieux P."/>
            <person name="Hiltunen Thoren M."/>
            <person name="Johannesson H."/>
        </authorList>
    </citation>
    <scope>NUCLEOTIDE SEQUENCE</scope>
    <source>
        <strain evidence="1">CBS 508.74</strain>
    </source>
</reference>
<evidence type="ECO:0000313" key="1">
    <source>
        <dbReference type="EMBL" id="KAK4114031.1"/>
    </source>
</evidence>
<protein>
    <submittedName>
        <fullName evidence="1">Uncharacterized protein</fullName>
    </submittedName>
</protein>
<proteinExistence type="predicted"/>
<dbReference type="AlphaFoldDB" id="A0AAN6TH32"/>
<dbReference type="RefSeq" id="XP_064671601.1">
    <property type="nucleotide sequence ID" value="XM_064810117.1"/>
</dbReference>
<dbReference type="Proteomes" id="UP001302812">
    <property type="component" value="Unassembled WGS sequence"/>
</dbReference>
<dbReference type="GeneID" id="89934241"/>
<keyword evidence="2" id="KW-1185">Reference proteome</keyword>
<dbReference type="EMBL" id="MU853337">
    <property type="protein sequence ID" value="KAK4114031.1"/>
    <property type="molecule type" value="Genomic_DNA"/>
</dbReference>
<evidence type="ECO:0000313" key="2">
    <source>
        <dbReference type="Proteomes" id="UP001302812"/>
    </source>
</evidence>
<reference evidence="1" key="2">
    <citation type="submission" date="2023-05" db="EMBL/GenBank/DDBJ databases">
        <authorList>
            <consortium name="Lawrence Berkeley National Laboratory"/>
            <person name="Steindorff A."/>
            <person name="Hensen N."/>
            <person name="Bonometti L."/>
            <person name="Westerberg I."/>
            <person name="Brannstrom I.O."/>
            <person name="Guillou S."/>
            <person name="Cros-Aarteil S."/>
            <person name="Calhoun S."/>
            <person name="Haridas S."/>
            <person name="Kuo A."/>
            <person name="Mondo S."/>
            <person name="Pangilinan J."/>
            <person name="Riley R."/>
            <person name="Labutti K."/>
            <person name="Andreopoulos B."/>
            <person name="Lipzen A."/>
            <person name="Chen C."/>
            <person name="Yanf M."/>
            <person name="Daum C."/>
            <person name="Ng V."/>
            <person name="Clum A."/>
            <person name="Ohm R."/>
            <person name="Martin F."/>
            <person name="Silar P."/>
            <person name="Natvig D."/>
            <person name="Lalanne C."/>
            <person name="Gautier V."/>
            <person name="Ament-Velasquez S.L."/>
            <person name="Kruys A."/>
            <person name="Hutchinson M.I."/>
            <person name="Powell A.J."/>
            <person name="Barry K."/>
            <person name="Miller A.N."/>
            <person name="Grigoriev I.V."/>
            <person name="Debuchy R."/>
            <person name="Gladieux P."/>
            <person name="Thoren M.H."/>
            <person name="Johannesson H."/>
        </authorList>
    </citation>
    <scope>NUCLEOTIDE SEQUENCE</scope>
    <source>
        <strain evidence="1">CBS 508.74</strain>
    </source>
</reference>
<name>A0AAN6TH32_9PEZI</name>